<keyword evidence="6" id="KW-1185">Reference proteome</keyword>
<evidence type="ECO:0000256" key="1">
    <source>
        <dbReference type="ARBA" id="ARBA00004442"/>
    </source>
</evidence>
<evidence type="ECO:0000313" key="6">
    <source>
        <dbReference type="Proteomes" id="UP000245468"/>
    </source>
</evidence>
<dbReference type="AlphaFoldDB" id="A0A2S2DR76"/>
<gene>
    <name evidence="5" type="ORF">HME7025_00007</name>
</gene>
<dbReference type="InterPro" id="IPR008969">
    <property type="entry name" value="CarboxyPept-like_regulatory"/>
</dbReference>
<sequence length="936" mass="105025">MFKSFVLSIILLSSYVAIGQNRVQIHGKLVDTSGHPLSQATVMLLLPKDSSLVNFGRANDQGIFEFKNVKRQPYIFKASYVSYVPLQMDVKPDQEVSIDLGALMMKPISKELFEVVVRTAKAPLSIRGDTIEYNAASFKVPPGATVEDLLRKLPGMEIEADGSIRAQGQTVKKVTVDGRSFFGSDPKLATKNLVADAIQKVQVFNGKTEAAKVTGIDDGKKEKTINLELKESHKKGGFGKITGGIATEGRKEVKGNYNKFDAKNQLSLIGLGNNTNQSGMSFDDYQDFRGSQAFSWGNEADFGFTGNGRYFSFDDGDDQMGIPIGGRRDGFSKNYSGGANYNYDTKKTKFSSNYYFNQSERIIDKISSTQRFFQEKTQNSADTTSQRTFSGNHRMSMRYEKSIDTLNTLILISNGKLSFGNADQNSRIFQQLLVQNNLNPRQTKLLNGSEQQSFTIQNTAIFRHKFAKNGRSFSASAGYNYANSDGSSTQKSLSQFLSATTLRDSIQAIDQLTNNFSKKTQIKSSLFFVEPLSKAFFWESFFNTSFQSNRLNRDLFDRGSSSLETRNDSLSRYYDNNLTYNRLGSSIRYSKDGVNVTVGLAAQQFNLTGDFRKSASAPNLANIDLNYFAWIPKVGVDLELKNNRYLFFSYDKSVQEPSIRDLQPIVDNSNPLFLRVGNPNLLPSLNHSISSGFNLFDAANFLNLYTNLSYNYNVNQVVYNQSINSNGVVLTKPLNISGGESYVGYFGFGFPLKKTVSTMNINADFNLAKNPLFLNDVLSNTNTNAGNLGARISFTPNDRITFYMNARFGLNNTSYDKSALPEQTIRNTQFGSELTVNFGKNTFLSYNLDYKVYENKTRGLYQEMPILNVSMFKYLGKAQKSEIRLTVYDVFKKNLGVNQFAFQNFVSFEKTQTLSQYVMLSYTYNMRGLSSPIRKR</sequence>
<dbReference type="InterPro" id="IPR041700">
    <property type="entry name" value="OMP_b-brl_3"/>
</dbReference>
<proteinExistence type="predicted"/>
<dbReference type="Gene3D" id="2.40.170.20">
    <property type="entry name" value="TonB-dependent receptor, beta-barrel domain"/>
    <property type="match status" value="1"/>
</dbReference>
<keyword evidence="3" id="KW-0998">Cell outer membrane</keyword>
<dbReference type="SUPFAM" id="SSF49464">
    <property type="entry name" value="Carboxypeptidase regulatory domain-like"/>
    <property type="match status" value="1"/>
</dbReference>
<keyword evidence="2" id="KW-0472">Membrane</keyword>
<evidence type="ECO:0000256" key="3">
    <source>
        <dbReference type="ARBA" id="ARBA00023237"/>
    </source>
</evidence>
<name>A0A2S2DR76_9BACT</name>
<dbReference type="SUPFAM" id="SSF56935">
    <property type="entry name" value="Porins"/>
    <property type="match status" value="1"/>
</dbReference>
<dbReference type="InterPro" id="IPR036942">
    <property type="entry name" value="Beta-barrel_TonB_sf"/>
</dbReference>
<dbReference type="OrthoDB" id="1682379at2"/>
<feature type="domain" description="Outer membrane protein beta-barrel" evidence="4">
    <location>
        <begin position="464"/>
        <end position="789"/>
    </location>
</feature>
<dbReference type="Proteomes" id="UP000245468">
    <property type="component" value="Chromosome"/>
</dbReference>
<dbReference type="GO" id="GO:0009279">
    <property type="term" value="C:cell outer membrane"/>
    <property type="evidence" value="ECO:0007669"/>
    <property type="project" value="UniProtKB-SubCell"/>
</dbReference>
<organism evidence="5 6">
    <name type="scientific">Aquirufa nivalisilvae</name>
    <dbReference type="NCBI Taxonomy" id="2516557"/>
    <lineage>
        <taxon>Bacteria</taxon>
        <taxon>Pseudomonadati</taxon>
        <taxon>Bacteroidota</taxon>
        <taxon>Cytophagia</taxon>
        <taxon>Cytophagales</taxon>
        <taxon>Flectobacillaceae</taxon>
        <taxon>Aquirufa</taxon>
    </lineage>
</organism>
<dbReference type="EMBL" id="CP029346">
    <property type="protein sequence ID" value="AWL07893.1"/>
    <property type="molecule type" value="Genomic_DNA"/>
</dbReference>
<dbReference type="Pfam" id="PF14905">
    <property type="entry name" value="OMP_b-brl_3"/>
    <property type="match status" value="1"/>
</dbReference>
<protein>
    <recommendedName>
        <fullName evidence="4">Outer membrane protein beta-barrel domain-containing protein</fullName>
    </recommendedName>
</protein>
<reference evidence="6" key="1">
    <citation type="submission" date="2018-05" db="EMBL/GenBank/DDBJ databases">
        <title>Pseudarcicella sp. HME7025 Genome sequencing and assembly.</title>
        <authorList>
            <person name="Kim H."/>
            <person name="Kang H."/>
            <person name="Joh K."/>
        </authorList>
    </citation>
    <scope>NUCLEOTIDE SEQUENCE [LARGE SCALE GENOMIC DNA]</scope>
    <source>
        <strain evidence="6">HME7025</strain>
    </source>
</reference>
<evidence type="ECO:0000256" key="2">
    <source>
        <dbReference type="ARBA" id="ARBA00023136"/>
    </source>
</evidence>
<comment type="subcellular location">
    <subcellularLocation>
        <location evidence="1">Cell outer membrane</location>
    </subcellularLocation>
</comment>
<evidence type="ECO:0000259" key="4">
    <source>
        <dbReference type="Pfam" id="PF14905"/>
    </source>
</evidence>
<accession>A0A2S2DR76</accession>
<evidence type="ECO:0000313" key="5">
    <source>
        <dbReference type="EMBL" id="AWL07893.1"/>
    </source>
</evidence>
<dbReference type="RefSeq" id="WP_109321674.1">
    <property type="nucleotide sequence ID" value="NZ_CP029346.1"/>
</dbReference>
<dbReference type="KEGG" id="psez:HME7025_00007"/>